<dbReference type="InterPro" id="IPR011990">
    <property type="entry name" value="TPR-like_helical_dom_sf"/>
</dbReference>
<dbReference type="InterPro" id="IPR019734">
    <property type="entry name" value="TPR_rpt"/>
</dbReference>
<evidence type="ECO:0000256" key="4">
    <source>
        <dbReference type="SAM" id="SignalP"/>
    </source>
</evidence>
<dbReference type="SMART" id="SM00028">
    <property type="entry name" value="TPR"/>
    <property type="match status" value="5"/>
</dbReference>
<proteinExistence type="predicted"/>
<dbReference type="PANTHER" id="PTHR45586">
    <property type="entry name" value="TPR REPEAT-CONTAINING PROTEIN PA4667"/>
    <property type="match status" value="1"/>
</dbReference>
<feature type="signal peptide" evidence="4">
    <location>
        <begin position="1"/>
        <end position="22"/>
    </location>
</feature>
<name>A0ABN6ERE7_9BACT</name>
<evidence type="ECO:0000256" key="1">
    <source>
        <dbReference type="ARBA" id="ARBA00022737"/>
    </source>
</evidence>
<evidence type="ECO:0008006" key="7">
    <source>
        <dbReference type="Google" id="ProtNLM"/>
    </source>
</evidence>
<dbReference type="EMBL" id="AP024485">
    <property type="protein sequence ID" value="BCS87639.1"/>
    <property type="molecule type" value="Genomic_DNA"/>
</dbReference>
<accession>A0ABN6ERE7</accession>
<dbReference type="Pfam" id="PF13432">
    <property type="entry name" value="TPR_16"/>
    <property type="match status" value="4"/>
</dbReference>
<dbReference type="Proteomes" id="UP001053296">
    <property type="component" value="Chromosome"/>
</dbReference>
<evidence type="ECO:0000256" key="3">
    <source>
        <dbReference type="PROSITE-ProRule" id="PRU00339"/>
    </source>
</evidence>
<dbReference type="RefSeq" id="WP_229594092.1">
    <property type="nucleotide sequence ID" value="NZ_AP024485.1"/>
</dbReference>
<dbReference type="SUPFAM" id="SSF48452">
    <property type="entry name" value="TPR-like"/>
    <property type="match status" value="2"/>
</dbReference>
<keyword evidence="6" id="KW-1185">Reference proteome</keyword>
<feature type="chain" id="PRO_5046923522" description="Tetratricopeptide repeat protein" evidence="4">
    <location>
        <begin position="23"/>
        <end position="388"/>
    </location>
</feature>
<evidence type="ECO:0000313" key="6">
    <source>
        <dbReference type="Proteomes" id="UP001053296"/>
    </source>
</evidence>
<keyword evidence="2 3" id="KW-0802">TPR repeat</keyword>
<dbReference type="PANTHER" id="PTHR45586:SF1">
    <property type="entry name" value="LIPOPOLYSACCHARIDE ASSEMBLY PROTEIN B"/>
    <property type="match status" value="1"/>
</dbReference>
<gene>
    <name evidence="5" type="ORF">PSDVSF_08810</name>
</gene>
<keyword evidence="1" id="KW-0677">Repeat</keyword>
<organism evidence="5 6">
    <name type="scientific">Pseudodesulfovibrio sediminis</name>
    <dbReference type="NCBI Taxonomy" id="2810563"/>
    <lineage>
        <taxon>Bacteria</taxon>
        <taxon>Pseudomonadati</taxon>
        <taxon>Thermodesulfobacteriota</taxon>
        <taxon>Desulfovibrionia</taxon>
        <taxon>Desulfovibrionales</taxon>
        <taxon>Desulfovibrionaceae</taxon>
    </lineage>
</organism>
<dbReference type="InterPro" id="IPR051012">
    <property type="entry name" value="CellSynth/LPSAsmb/PSIAsmb"/>
</dbReference>
<evidence type="ECO:0000256" key="2">
    <source>
        <dbReference type="ARBA" id="ARBA00022803"/>
    </source>
</evidence>
<dbReference type="PROSITE" id="PS50005">
    <property type="entry name" value="TPR"/>
    <property type="match status" value="1"/>
</dbReference>
<dbReference type="Gene3D" id="1.25.40.10">
    <property type="entry name" value="Tetratricopeptide repeat domain"/>
    <property type="match status" value="3"/>
</dbReference>
<feature type="repeat" description="TPR" evidence="3">
    <location>
        <begin position="65"/>
        <end position="98"/>
    </location>
</feature>
<protein>
    <recommendedName>
        <fullName evidence="7">Tetratricopeptide repeat protein</fullName>
    </recommendedName>
</protein>
<reference evidence="5" key="1">
    <citation type="journal article" date="2022" name="Arch. Microbiol.">
        <title>Pseudodesulfovibrio sediminis sp. nov., a mesophilic and neutrophilic sulfate-reducing bacterium isolated from sediment of a brackish lake.</title>
        <authorList>
            <person name="Takahashi A."/>
            <person name="Kojima H."/>
            <person name="Watanabe M."/>
            <person name="Fukui M."/>
        </authorList>
    </citation>
    <scope>NUCLEOTIDE SEQUENCE</scope>
    <source>
        <strain evidence="5">SF6</strain>
    </source>
</reference>
<evidence type="ECO:0000313" key="5">
    <source>
        <dbReference type="EMBL" id="BCS87639.1"/>
    </source>
</evidence>
<sequence>MKYLRSFAMALSLCLLFATVCAAKIPPEARQALYKAQMLMDEQHYDAAVAMLRTYMKSTTEALHAQVYVVLGGALYQSGKKKAALDVFDQGRHAYPNNEFLCFNTGITFYALHRFTEAGEYFEKTYALQQSGKPELLFQAGSAYYHGKEYHKAARVLQRLLTAVERPRKEWVRLAIHALIDSRQFSTAAPLLMSYLNRNPEDAEYWKLLASLHLDQEAFVQAGAALEISLRLGKSSPQELEQLASLYAYQQAPLLAATVLARAYGPSPDQGQALKIAAMYAVGGRTTQAVAYLDQYGKNDSAQLEKGKVLYHARKFKQAETVFQALAEQKGNAEARFFLALCAWERKDWKHARSELTRIAGVRKYRSRAQGYLAVLKDLETARMEADN</sequence>
<keyword evidence="4" id="KW-0732">Signal</keyword>